<evidence type="ECO:0000256" key="1">
    <source>
        <dbReference type="ARBA" id="ARBA00004191"/>
    </source>
</evidence>
<dbReference type="OrthoDB" id="187139at2759"/>
<dbReference type="GO" id="GO:0071555">
    <property type="term" value="P:cell wall organization"/>
    <property type="evidence" value="ECO:0007669"/>
    <property type="project" value="UniProtKB-KW"/>
</dbReference>
<evidence type="ECO:0000256" key="10">
    <source>
        <dbReference type="SAM" id="SignalP"/>
    </source>
</evidence>
<accession>A0A1S3X1K7</accession>
<keyword evidence="4" id="KW-0964">Secreted</keyword>
<name>A0A1S3X1K7_TOBAC</name>
<dbReference type="SUPFAM" id="SSF51126">
    <property type="entry name" value="Pectin lyase-like"/>
    <property type="match status" value="1"/>
</dbReference>
<dbReference type="FunFam" id="2.160.20.10:FF:000004">
    <property type="entry name" value="Pectin lyase-like superfamily protein"/>
    <property type="match status" value="1"/>
</dbReference>
<dbReference type="SMART" id="SM00710">
    <property type="entry name" value="PbH1"/>
    <property type="match status" value="5"/>
</dbReference>
<dbReference type="STRING" id="4097.A0A1S3X1K7"/>
<protein>
    <submittedName>
        <fullName evidence="11">Exopolygalacturonase-like</fullName>
    </submittedName>
</protein>
<dbReference type="GO" id="GO:0005975">
    <property type="term" value="P:carbohydrate metabolic process"/>
    <property type="evidence" value="ECO:0007669"/>
    <property type="project" value="InterPro"/>
</dbReference>
<evidence type="ECO:0000256" key="6">
    <source>
        <dbReference type="ARBA" id="ARBA00023295"/>
    </source>
</evidence>
<dbReference type="AlphaFoldDB" id="A0A1S3X1K7"/>
<evidence type="ECO:0000256" key="2">
    <source>
        <dbReference type="ARBA" id="ARBA00008834"/>
    </source>
</evidence>
<dbReference type="Pfam" id="PF00295">
    <property type="entry name" value="Glyco_hydro_28"/>
    <property type="match status" value="1"/>
</dbReference>
<dbReference type="InterPro" id="IPR011050">
    <property type="entry name" value="Pectin_lyase_fold/virulence"/>
</dbReference>
<evidence type="ECO:0000256" key="8">
    <source>
        <dbReference type="PROSITE-ProRule" id="PRU10052"/>
    </source>
</evidence>
<keyword evidence="5 9" id="KW-0378">Hydrolase</keyword>
<dbReference type="InterPro" id="IPR012334">
    <property type="entry name" value="Pectin_lyas_fold"/>
</dbReference>
<proteinExistence type="inferred from homology"/>
<feature type="chain" id="PRO_5010353539" evidence="10">
    <location>
        <begin position="23"/>
        <end position="434"/>
    </location>
</feature>
<dbReference type="GO" id="GO:0004650">
    <property type="term" value="F:polygalacturonase activity"/>
    <property type="evidence" value="ECO:0007669"/>
    <property type="project" value="InterPro"/>
</dbReference>
<keyword evidence="3" id="KW-0134">Cell wall</keyword>
<keyword evidence="10" id="KW-0732">Signal</keyword>
<reference evidence="11" key="1">
    <citation type="submission" date="2025-08" db="UniProtKB">
        <authorList>
            <consortium name="RefSeq"/>
        </authorList>
    </citation>
    <scope>IDENTIFICATION</scope>
</reference>
<dbReference type="KEGG" id="nta:107760344"/>
<evidence type="ECO:0000256" key="5">
    <source>
        <dbReference type="ARBA" id="ARBA00022801"/>
    </source>
</evidence>
<dbReference type="OMA" id="CENVSGW"/>
<gene>
    <name evidence="11" type="primary">LOC107760344</name>
</gene>
<dbReference type="InterPro" id="IPR006626">
    <property type="entry name" value="PbH1"/>
</dbReference>
<comment type="subcellular location">
    <subcellularLocation>
        <location evidence="1">Secreted</location>
        <location evidence="1">Cell wall</location>
    </subcellularLocation>
</comment>
<comment type="similarity">
    <text evidence="2 9">Belongs to the glycosyl hydrolase 28 family.</text>
</comment>
<keyword evidence="7" id="KW-0961">Cell wall biogenesis/degradation</keyword>
<evidence type="ECO:0000313" key="11">
    <source>
        <dbReference type="RefSeq" id="XP_016433870.1"/>
    </source>
</evidence>
<dbReference type="RefSeq" id="XP_016433870.1">
    <property type="nucleotide sequence ID" value="XM_016578384.1"/>
</dbReference>
<keyword evidence="6 9" id="KW-0326">Glycosidase</keyword>
<dbReference type="Gene3D" id="2.160.20.10">
    <property type="entry name" value="Single-stranded right-handed beta-helix, Pectin lyase-like"/>
    <property type="match status" value="1"/>
</dbReference>
<dbReference type="PaxDb" id="4097-A0A1S3X1K7"/>
<evidence type="ECO:0000256" key="3">
    <source>
        <dbReference type="ARBA" id="ARBA00022512"/>
    </source>
</evidence>
<feature type="signal peptide" evidence="10">
    <location>
        <begin position="1"/>
        <end position="22"/>
    </location>
</feature>
<evidence type="ECO:0000256" key="9">
    <source>
        <dbReference type="RuleBase" id="RU361169"/>
    </source>
</evidence>
<feature type="active site" evidence="8">
    <location>
        <position position="241"/>
    </location>
</feature>
<dbReference type="InterPro" id="IPR000743">
    <property type="entry name" value="Glyco_hydro_28"/>
</dbReference>
<organism evidence="11">
    <name type="scientific">Nicotiana tabacum</name>
    <name type="common">Common tobacco</name>
    <dbReference type="NCBI Taxonomy" id="4097"/>
    <lineage>
        <taxon>Eukaryota</taxon>
        <taxon>Viridiplantae</taxon>
        <taxon>Streptophyta</taxon>
        <taxon>Embryophyta</taxon>
        <taxon>Tracheophyta</taxon>
        <taxon>Spermatophyta</taxon>
        <taxon>Magnoliopsida</taxon>
        <taxon>eudicotyledons</taxon>
        <taxon>Gunneridae</taxon>
        <taxon>Pentapetalae</taxon>
        <taxon>asterids</taxon>
        <taxon>lamiids</taxon>
        <taxon>Solanales</taxon>
        <taxon>Solanaceae</taxon>
        <taxon>Nicotianoideae</taxon>
        <taxon>Nicotianeae</taxon>
        <taxon>Nicotiana</taxon>
    </lineage>
</organism>
<dbReference type="PANTHER" id="PTHR31375">
    <property type="match status" value="1"/>
</dbReference>
<dbReference type="PROSITE" id="PS00502">
    <property type="entry name" value="POLYGALACTURONASE"/>
    <property type="match status" value="1"/>
</dbReference>
<evidence type="ECO:0000256" key="4">
    <source>
        <dbReference type="ARBA" id="ARBA00022525"/>
    </source>
</evidence>
<evidence type="ECO:0000256" key="7">
    <source>
        <dbReference type="ARBA" id="ARBA00023316"/>
    </source>
</evidence>
<sequence>MAFISSFGIAFVLYLILGCSSAEENLFNVQSYGAIADGKTDNSKAFLSTWKDACQWNGTAKFLIPSGEYMVYAANFIGPCSGSMTFQIQGVVKAPTDPSLFCNTTWISIQYVNGLEIEGGGTLDGQGASAWPYFDTSKNSNCPTLPITLKLDFIENATVHDINSINSKSFHFDLFRCNNVTFSHVNLTAPGDSPNTDGIHMGVSTNIQVSDSNIGTGDDCISMINGSQSINISGITCGPGHGISIGSLGKTQNEVVTDIHVKNCTLIATQNGARIKTWAPSESGSATNINFEDIFMDNVRNPIIIDQHYCPSPPCSSEASSVQIKDVTFNNIRGTSSSVAAVTLNCSASFPCQGINLTEINLTSAVALQASHLRSLARKYEFANARAESQMRNSPDQPFLANARFSFANAMLPIWACHRKCDCMFAIPASQMRA</sequence>